<feature type="non-terminal residue" evidence="2">
    <location>
        <position position="583"/>
    </location>
</feature>
<feature type="compositionally biased region" description="Polar residues" evidence="1">
    <location>
        <begin position="439"/>
        <end position="450"/>
    </location>
</feature>
<feature type="region of interest" description="Disordered" evidence="1">
    <location>
        <begin position="203"/>
        <end position="222"/>
    </location>
</feature>
<evidence type="ECO:0000313" key="2">
    <source>
        <dbReference type="EMBL" id="KAG9990997.1"/>
    </source>
</evidence>
<feature type="compositionally biased region" description="Polar residues" evidence="1">
    <location>
        <begin position="11"/>
        <end position="25"/>
    </location>
</feature>
<feature type="region of interest" description="Disordered" evidence="1">
    <location>
        <begin position="428"/>
        <end position="518"/>
    </location>
</feature>
<accession>A0A9P8K184</accession>
<protein>
    <submittedName>
        <fullName evidence="2">Uncharacterized protein</fullName>
    </submittedName>
</protein>
<organism evidence="2 3">
    <name type="scientific">Aureobasidium melanogenum</name>
    <name type="common">Aureobasidium pullulans var. melanogenum</name>
    <dbReference type="NCBI Taxonomy" id="46634"/>
    <lineage>
        <taxon>Eukaryota</taxon>
        <taxon>Fungi</taxon>
        <taxon>Dikarya</taxon>
        <taxon>Ascomycota</taxon>
        <taxon>Pezizomycotina</taxon>
        <taxon>Dothideomycetes</taxon>
        <taxon>Dothideomycetidae</taxon>
        <taxon>Dothideales</taxon>
        <taxon>Saccotheciaceae</taxon>
        <taxon>Aureobasidium</taxon>
    </lineage>
</organism>
<dbReference type="EMBL" id="JAHFXS010000009">
    <property type="protein sequence ID" value="KAG9990997.1"/>
    <property type="molecule type" value="Genomic_DNA"/>
</dbReference>
<feature type="compositionally biased region" description="Polar residues" evidence="1">
    <location>
        <begin position="385"/>
        <end position="396"/>
    </location>
</feature>
<evidence type="ECO:0000313" key="3">
    <source>
        <dbReference type="Proteomes" id="UP000729357"/>
    </source>
</evidence>
<evidence type="ECO:0000256" key="1">
    <source>
        <dbReference type="SAM" id="MobiDB-lite"/>
    </source>
</evidence>
<feature type="region of interest" description="Disordered" evidence="1">
    <location>
        <begin position="551"/>
        <end position="583"/>
    </location>
</feature>
<proteinExistence type="predicted"/>
<sequence length="583" mass="64960">MAPKHSLDARLSSSSAKRAHSIRTTTPTVKPSYRANFDKLCALHNWVPLETVRDKLAALLQLSGNRLEASELLPLAFVQHSPFIWVKGFLLLGYNDTNNSVWYKAYPTGRGIARGRYYNSAQVGIQGKHAVTKFWQPWVDVFDIENRGAHRTQEYFTGVYLILKKFPNLRYKLERSKGDTRDPQNAIRTTGIVEYPFNDAHPFMKTSSESNEVENNEVQESFDADTDTVDDISFIKQEQTGLHDEDRSHLLPRQLLKQLASGASSRESDLVSLSLSQRHIADDRQGLPLKPAKLAPSLRHSSMQLENRAQSRGLDSAYLSRSQEYIADDQPGPNENDNGLTSFPSSLAKEIASRADLRDSMPIFVSDSPAHATEEPPGVQDDTSETFPLSDSSTQPTFRAYLREQVSPSLSRFDKPNADKRAGLHAQKAAPLFLPEQASPKSTSRTSSRQIDWRTFPGRATSSTQIGPNTEDNIAAPIYQQSPKTPTSRGPSLVSQATTSSCFNRTKSQSTHQKIRSNSTREFREYNIRVPIDEPRWSISNFKFAVVSSVSTAPEITRSTDEESPGPSMAGVANQQKIVPFSG</sequence>
<feature type="compositionally biased region" description="Polar residues" evidence="1">
    <location>
        <begin position="479"/>
        <end position="518"/>
    </location>
</feature>
<feature type="compositionally biased region" description="Acidic residues" evidence="1">
    <location>
        <begin position="211"/>
        <end position="222"/>
    </location>
</feature>
<name>A0A9P8K184_AURME</name>
<gene>
    <name evidence="2" type="ORF">KCU98_g706</name>
</gene>
<dbReference type="AlphaFoldDB" id="A0A9P8K184"/>
<dbReference type="Proteomes" id="UP000729357">
    <property type="component" value="Unassembled WGS sequence"/>
</dbReference>
<feature type="region of interest" description="Disordered" evidence="1">
    <location>
        <begin position="367"/>
        <end position="396"/>
    </location>
</feature>
<feature type="region of interest" description="Disordered" evidence="1">
    <location>
        <begin position="1"/>
        <end position="25"/>
    </location>
</feature>
<keyword evidence="3" id="KW-1185">Reference proteome</keyword>
<reference evidence="2" key="1">
    <citation type="journal article" date="2021" name="J Fungi (Basel)">
        <title>Virulence traits and population genomics of the black yeast Aureobasidium melanogenum.</title>
        <authorList>
            <person name="Cernosa A."/>
            <person name="Sun X."/>
            <person name="Gostincar C."/>
            <person name="Fang C."/>
            <person name="Gunde-Cimerman N."/>
            <person name="Song Z."/>
        </authorList>
    </citation>
    <scope>NUCLEOTIDE SEQUENCE</scope>
    <source>
        <strain evidence="2">EXF-9298</strain>
    </source>
</reference>
<comment type="caution">
    <text evidence="2">The sequence shown here is derived from an EMBL/GenBank/DDBJ whole genome shotgun (WGS) entry which is preliminary data.</text>
</comment>
<reference evidence="2" key="2">
    <citation type="submission" date="2021-08" db="EMBL/GenBank/DDBJ databases">
        <authorList>
            <person name="Gostincar C."/>
            <person name="Sun X."/>
            <person name="Song Z."/>
            <person name="Gunde-Cimerman N."/>
        </authorList>
    </citation>
    <scope>NUCLEOTIDE SEQUENCE</scope>
    <source>
        <strain evidence="2">EXF-9298</strain>
    </source>
</reference>
<feature type="compositionally biased region" description="Polar residues" evidence="1">
    <location>
        <begin position="460"/>
        <end position="472"/>
    </location>
</feature>